<accession>A0A3S9SLF3</accession>
<keyword evidence="1" id="KW-0812">Transmembrane</keyword>
<keyword evidence="1" id="KW-1133">Transmembrane helix</keyword>
<feature type="transmembrane region" description="Helical" evidence="1">
    <location>
        <begin position="5"/>
        <end position="22"/>
    </location>
</feature>
<evidence type="ECO:0000313" key="3">
    <source>
        <dbReference type="Proteomes" id="UP000282435"/>
    </source>
</evidence>
<dbReference type="Proteomes" id="UP000282435">
    <property type="component" value="Chromosome"/>
</dbReference>
<feature type="transmembrane region" description="Helical" evidence="1">
    <location>
        <begin position="67"/>
        <end position="86"/>
    </location>
</feature>
<dbReference type="EMBL" id="CP034670">
    <property type="protein sequence ID" value="AZR60258.1"/>
    <property type="molecule type" value="Genomic_DNA"/>
</dbReference>
<evidence type="ECO:0000313" key="2">
    <source>
        <dbReference type="EMBL" id="AZR60258.1"/>
    </source>
</evidence>
<dbReference type="OrthoDB" id="8911895at2"/>
<feature type="transmembrane region" description="Helical" evidence="1">
    <location>
        <begin position="28"/>
        <end position="47"/>
    </location>
</feature>
<dbReference type="RefSeq" id="WP_126983730.1">
    <property type="nucleotide sequence ID" value="NZ_CP034670.1"/>
</dbReference>
<keyword evidence="1" id="KW-0472">Membrane</keyword>
<gene>
    <name evidence="2" type="ORF">ELB75_09650</name>
</gene>
<proteinExistence type="predicted"/>
<reference evidence="2 3" key="1">
    <citation type="submission" date="2018-12" db="EMBL/GenBank/DDBJ databases">
        <title>Genome sequencing of Eikenella corrodens KCOM 3110 (= JS217).</title>
        <authorList>
            <person name="Koo J.-K."/>
            <person name="Park S.-N."/>
            <person name="Lim Y.K."/>
        </authorList>
    </citation>
    <scope>NUCLEOTIDE SEQUENCE [LARGE SCALE GENOMIC DNA]</scope>
    <source>
        <strain evidence="2 3">KCOM 3110</strain>
    </source>
</reference>
<sequence>MKLGLIVYVGGLLFMYLGYTFLSGSLAGNVLFFGYFIIGFLLNRIVLRQLEWHHMHNTLANVANAKLTSLLFWPFSYLVLFVTLFINRVL</sequence>
<protein>
    <submittedName>
        <fullName evidence="2">Uncharacterized protein</fullName>
    </submittedName>
</protein>
<evidence type="ECO:0000256" key="1">
    <source>
        <dbReference type="SAM" id="Phobius"/>
    </source>
</evidence>
<name>A0A3S9SLF3_EIKCO</name>
<organism evidence="2 3">
    <name type="scientific">Eikenella corrodens</name>
    <dbReference type="NCBI Taxonomy" id="539"/>
    <lineage>
        <taxon>Bacteria</taxon>
        <taxon>Pseudomonadati</taxon>
        <taxon>Pseudomonadota</taxon>
        <taxon>Betaproteobacteria</taxon>
        <taxon>Neisseriales</taxon>
        <taxon>Neisseriaceae</taxon>
        <taxon>Eikenella</taxon>
    </lineage>
</organism>
<dbReference type="AlphaFoldDB" id="A0A3S9SLF3"/>